<dbReference type="AlphaFoldDB" id="A0A1R2CXM5"/>
<evidence type="ECO:0000256" key="2">
    <source>
        <dbReference type="ARBA" id="ARBA00022771"/>
    </source>
</evidence>
<feature type="domain" description="FYVE-type" evidence="5">
    <location>
        <begin position="125"/>
        <end position="185"/>
    </location>
</feature>
<evidence type="ECO:0000313" key="6">
    <source>
        <dbReference type="EMBL" id="OMJ93756.1"/>
    </source>
</evidence>
<dbReference type="GO" id="GO:0033565">
    <property type="term" value="C:ESCRT-0 complex"/>
    <property type="evidence" value="ECO:0007669"/>
    <property type="project" value="TreeGrafter"/>
</dbReference>
<keyword evidence="3" id="KW-0862">Zinc</keyword>
<dbReference type="EMBL" id="MPUH01000037">
    <property type="protein sequence ID" value="OMJ93756.1"/>
    <property type="molecule type" value="Genomic_DNA"/>
</dbReference>
<reference evidence="6 7" key="1">
    <citation type="submission" date="2016-11" db="EMBL/GenBank/DDBJ databases">
        <title>The macronuclear genome of Stentor coeruleus: a giant cell with tiny introns.</title>
        <authorList>
            <person name="Slabodnick M."/>
            <person name="Ruby J.G."/>
            <person name="Reiff S.B."/>
            <person name="Swart E.C."/>
            <person name="Gosai S."/>
            <person name="Prabakaran S."/>
            <person name="Witkowska E."/>
            <person name="Larue G.E."/>
            <person name="Fisher S."/>
            <person name="Freeman R.M."/>
            <person name="Gunawardena J."/>
            <person name="Chu W."/>
            <person name="Stover N.A."/>
            <person name="Gregory B.D."/>
            <person name="Nowacki M."/>
            <person name="Derisi J."/>
            <person name="Roy S.W."/>
            <person name="Marshall W.F."/>
            <person name="Sood P."/>
        </authorList>
    </citation>
    <scope>NUCLEOTIDE SEQUENCE [LARGE SCALE GENOMIC DNA]</scope>
    <source>
        <strain evidence="6">WM001</strain>
    </source>
</reference>
<dbReference type="PANTHER" id="PTHR47794">
    <property type="entry name" value="VACUOLAR PROTEIN SORTING-ASSOCIATED PROTEIN 27"/>
    <property type="match status" value="1"/>
</dbReference>
<dbReference type="InterPro" id="IPR011011">
    <property type="entry name" value="Znf_FYVE_PHD"/>
</dbReference>
<proteinExistence type="predicted"/>
<dbReference type="Gene3D" id="3.30.40.10">
    <property type="entry name" value="Zinc/RING finger domain, C3HC4 (zinc finger)"/>
    <property type="match status" value="1"/>
</dbReference>
<keyword evidence="7" id="KW-1185">Reference proteome</keyword>
<accession>A0A1R2CXM5</accession>
<dbReference type="GO" id="GO:0043328">
    <property type="term" value="P:protein transport to vacuole involved in ubiquitin-dependent protein catabolic process via the multivesicular body sorting pathway"/>
    <property type="evidence" value="ECO:0007669"/>
    <property type="project" value="TreeGrafter"/>
</dbReference>
<organism evidence="6 7">
    <name type="scientific">Stentor coeruleus</name>
    <dbReference type="NCBI Taxonomy" id="5963"/>
    <lineage>
        <taxon>Eukaryota</taxon>
        <taxon>Sar</taxon>
        <taxon>Alveolata</taxon>
        <taxon>Ciliophora</taxon>
        <taxon>Postciliodesmatophora</taxon>
        <taxon>Heterotrichea</taxon>
        <taxon>Heterotrichida</taxon>
        <taxon>Stentoridae</taxon>
        <taxon>Stentor</taxon>
    </lineage>
</organism>
<keyword evidence="1" id="KW-0479">Metal-binding</keyword>
<keyword evidence="2 4" id="KW-0863">Zinc-finger</keyword>
<dbReference type="GO" id="GO:0032266">
    <property type="term" value="F:phosphatidylinositol-3-phosphate binding"/>
    <property type="evidence" value="ECO:0007669"/>
    <property type="project" value="TreeGrafter"/>
</dbReference>
<dbReference type="SUPFAM" id="SSF57903">
    <property type="entry name" value="FYVE/PHD zinc finger"/>
    <property type="match status" value="1"/>
</dbReference>
<name>A0A1R2CXM5_9CILI</name>
<evidence type="ECO:0000256" key="1">
    <source>
        <dbReference type="ARBA" id="ARBA00022723"/>
    </source>
</evidence>
<dbReference type="SMART" id="SM00064">
    <property type="entry name" value="FYVE"/>
    <property type="match status" value="1"/>
</dbReference>
<dbReference type="Proteomes" id="UP000187209">
    <property type="component" value="Unassembled WGS sequence"/>
</dbReference>
<dbReference type="PROSITE" id="PS50178">
    <property type="entry name" value="ZF_FYVE"/>
    <property type="match status" value="1"/>
</dbReference>
<comment type="caution">
    <text evidence="6">The sequence shown here is derived from an EMBL/GenBank/DDBJ whole genome shotgun (WGS) entry which is preliminary data.</text>
</comment>
<dbReference type="GO" id="GO:0008270">
    <property type="term" value="F:zinc ion binding"/>
    <property type="evidence" value="ECO:0007669"/>
    <property type="project" value="UniProtKB-KW"/>
</dbReference>
<gene>
    <name evidence="6" type="ORF">SteCoe_3200</name>
</gene>
<evidence type="ECO:0000256" key="4">
    <source>
        <dbReference type="PROSITE-ProRule" id="PRU00091"/>
    </source>
</evidence>
<dbReference type="GO" id="GO:0006623">
    <property type="term" value="P:protein targeting to vacuole"/>
    <property type="evidence" value="ECO:0007669"/>
    <property type="project" value="TreeGrafter"/>
</dbReference>
<sequence length="219" mass="25260">MGNSIQSKAKLPSQNPTGMSTFDVMEINSKGQSSLSEHLPSLKWCEVHFLYHKGLLLVFDNDSEIESIDFYNKFEVVSEQLEKCIFTIKFQSAKGFIRMWKIRCKTLQEFKMWKKSLKNVLKMRWTNMKTCEICHKVFGVMNRRHHCRKCGKSVCAKCSPIRSTLPELTYKELVRVCLMCGDELSDKRKGTSEANTPNFTLISSKGKSCSQRYISLDTV</sequence>
<dbReference type="InterPro" id="IPR013083">
    <property type="entry name" value="Znf_RING/FYVE/PHD"/>
</dbReference>
<dbReference type="Pfam" id="PF01363">
    <property type="entry name" value="FYVE"/>
    <property type="match status" value="1"/>
</dbReference>
<evidence type="ECO:0000256" key="3">
    <source>
        <dbReference type="ARBA" id="ARBA00022833"/>
    </source>
</evidence>
<evidence type="ECO:0000259" key="5">
    <source>
        <dbReference type="PROSITE" id="PS50178"/>
    </source>
</evidence>
<dbReference type="InterPro" id="IPR017455">
    <property type="entry name" value="Znf_FYVE-rel"/>
</dbReference>
<dbReference type="InterPro" id="IPR000306">
    <property type="entry name" value="Znf_FYVE"/>
</dbReference>
<protein>
    <recommendedName>
        <fullName evidence="5">FYVE-type domain-containing protein</fullName>
    </recommendedName>
</protein>
<dbReference type="OrthoDB" id="79871at2759"/>
<evidence type="ECO:0000313" key="7">
    <source>
        <dbReference type="Proteomes" id="UP000187209"/>
    </source>
</evidence>
<dbReference type="GO" id="GO:0043130">
    <property type="term" value="F:ubiquitin binding"/>
    <property type="evidence" value="ECO:0007669"/>
    <property type="project" value="TreeGrafter"/>
</dbReference>
<dbReference type="PANTHER" id="PTHR47794:SF1">
    <property type="entry name" value="VACUOLAR PROTEIN SORTING-ASSOCIATED PROTEIN 27"/>
    <property type="match status" value="1"/>
</dbReference>